<dbReference type="PANTHER" id="PTHR45729:SF6">
    <property type="entry name" value="RABPHILIN, ISOFORM A"/>
    <property type="match status" value="1"/>
</dbReference>
<dbReference type="PROSITE" id="PS50916">
    <property type="entry name" value="RABBD"/>
    <property type="match status" value="1"/>
</dbReference>
<gene>
    <name evidence="7" type="ORF">FBUS_04470</name>
</gene>
<dbReference type="InterPro" id="IPR011011">
    <property type="entry name" value="Znf_FYVE_PHD"/>
</dbReference>
<dbReference type="Gene3D" id="3.30.40.10">
    <property type="entry name" value="Zinc/RING finger domain, C3HC4 (zinc finger)"/>
    <property type="match status" value="1"/>
</dbReference>
<dbReference type="Gene3D" id="2.60.40.150">
    <property type="entry name" value="C2 domain"/>
    <property type="match status" value="3"/>
</dbReference>
<feature type="region of interest" description="Disordered" evidence="4">
    <location>
        <begin position="373"/>
        <end position="394"/>
    </location>
</feature>
<feature type="domain" description="C2" evidence="5">
    <location>
        <begin position="467"/>
        <end position="593"/>
    </location>
</feature>
<dbReference type="Pfam" id="PF02318">
    <property type="entry name" value="FYVE_2"/>
    <property type="match status" value="1"/>
</dbReference>
<evidence type="ECO:0000259" key="6">
    <source>
        <dbReference type="PROSITE" id="PS50916"/>
    </source>
</evidence>
<feature type="compositionally biased region" description="Low complexity" evidence="4">
    <location>
        <begin position="247"/>
        <end position="258"/>
    </location>
</feature>
<keyword evidence="1" id="KW-0479">Metal-binding</keyword>
<dbReference type="InterPro" id="IPR013083">
    <property type="entry name" value="Znf_RING/FYVE/PHD"/>
</dbReference>
<evidence type="ECO:0000313" key="7">
    <source>
        <dbReference type="EMBL" id="KAA0190689.1"/>
    </source>
</evidence>
<dbReference type="InterPro" id="IPR035892">
    <property type="entry name" value="C2_domain_sf"/>
</dbReference>
<comment type="subcellular location">
    <subcellularLocation>
        <location evidence="3">Synapse</location>
    </subcellularLocation>
</comment>
<dbReference type="GO" id="GO:0006887">
    <property type="term" value="P:exocytosis"/>
    <property type="evidence" value="ECO:0007669"/>
    <property type="project" value="TreeGrafter"/>
</dbReference>
<reference evidence="7" key="1">
    <citation type="submission" date="2019-05" db="EMBL/GenBank/DDBJ databases">
        <title>Annotation for the trematode Fasciolopsis buski.</title>
        <authorList>
            <person name="Choi Y.-J."/>
        </authorList>
    </citation>
    <scope>NUCLEOTIDE SEQUENCE</scope>
    <source>
        <strain evidence="7">HT</strain>
        <tissue evidence="7">Whole worm</tissue>
    </source>
</reference>
<evidence type="ECO:0000256" key="2">
    <source>
        <dbReference type="ARBA" id="ARBA00023018"/>
    </source>
</evidence>
<keyword evidence="8" id="KW-1185">Reference proteome</keyword>
<sequence length="824" mass="91637">MILCFTVFARFTRRLGTGWSSRSQSAQGRTPTRLSTEEEEQILHVLRRNEQLVEGERHRIDQMLQRLERMKQDSAPLNRNECALCKQEFGRLTNLPRICTDCGRSVCSACSIEVQIRLNDYQSQFVPRRTWIPITSSTTSLNLPSNRRFGLPSSVGRMRHTSEEMTEDGSSKGVFRVYLPDTGRPSSASLFNSGQHWMDQLRLRRRSRQEGGQAMICKICREAREIWKRSGAWFYKTLPRSQMVSCPTSPTGSTRTPGNATSPTDLVGPSQTLSETDNNEWVQLQPRNNCLQTVGSSAIFVDDSLDVVGSPSKTDGLCLHTANSTVGPLSTKTASSQNLNITAGNETTFGILAANGTTTGKIPPYPEKQRKVIGSESPRAVPVNPSTNDLTGRLPVPTSPTLITSLPFHPAFSNARQQGASSASALAQSFGMLNASKKVASLTGESSLPGGAATLPVVPSRRTSRVASEDAPFGILYFTLYHDTINKQLHVAIHKAKNLIAMDANGLSDPYVVCQILPSSHNSPRPRTSTRPQCLNPVWNEALTFEPFDEKNMHQKTLRFAVLDEDLYGSDWLGEYWLSLSRLTSDRLTDFAVPLGPRKPLHRGEFDLACPTRGKIQLGLRYLEEKRQLCVEVIRCSDLASMDQNGLSDPFVKLYLRPDKAKKTKQKTQVKKATLFPEFHEIMRHTKLIAFTFSMFSGADKKKVSNRFYRLAVEVVVNLSSLAVSFFNTGTTVGTNPDNGKQFYYEMNPSEAGSRTLEVTVWDFDRGPSNDFIGGLTLGAGAKAERRELWLAVFRPPFRRIEAWFQLSSRNDPGDQTSTPGVCD</sequence>
<dbReference type="SUPFAM" id="SSF57903">
    <property type="entry name" value="FYVE/PHD zinc finger"/>
    <property type="match status" value="1"/>
</dbReference>
<dbReference type="PROSITE" id="PS50004">
    <property type="entry name" value="C2"/>
    <property type="match status" value="2"/>
</dbReference>
<dbReference type="InterPro" id="IPR000008">
    <property type="entry name" value="C2_dom"/>
</dbReference>
<evidence type="ECO:0000313" key="8">
    <source>
        <dbReference type="Proteomes" id="UP000728185"/>
    </source>
</evidence>
<feature type="domain" description="C2" evidence="5">
    <location>
        <begin position="612"/>
        <end position="791"/>
    </location>
</feature>
<dbReference type="InterPro" id="IPR041282">
    <property type="entry name" value="FYVE_2"/>
</dbReference>
<dbReference type="SUPFAM" id="SSF49562">
    <property type="entry name" value="C2 domain (Calcium/lipid-binding domain, CaLB)"/>
    <property type="match status" value="2"/>
</dbReference>
<organism evidence="7 8">
    <name type="scientific">Fasciolopsis buskii</name>
    <dbReference type="NCBI Taxonomy" id="27845"/>
    <lineage>
        <taxon>Eukaryota</taxon>
        <taxon>Metazoa</taxon>
        <taxon>Spiralia</taxon>
        <taxon>Lophotrochozoa</taxon>
        <taxon>Platyhelminthes</taxon>
        <taxon>Trematoda</taxon>
        <taxon>Digenea</taxon>
        <taxon>Plagiorchiida</taxon>
        <taxon>Echinostomata</taxon>
        <taxon>Echinostomatoidea</taxon>
        <taxon>Fasciolidae</taxon>
        <taxon>Fasciolopsis</taxon>
    </lineage>
</organism>
<dbReference type="Pfam" id="PF00168">
    <property type="entry name" value="C2"/>
    <property type="match status" value="3"/>
</dbReference>
<comment type="caution">
    <text evidence="7">The sequence shown here is derived from an EMBL/GenBank/DDBJ whole genome shotgun (WGS) entry which is preliminary data.</text>
</comment>
<dbReference type="PANTHER" id="PTHR45729">
    <property type="entry name" value="RABPHILIN, ISOFORM A"/>
    <property type="match status" value="1"/>
</dbReference>
<dbReference type="InterPro" id="IPR043566">
    <property type="entry name" value="Rabphilin/DOC2/Noc2"/>
</dbReference>
<feature type="region of interest" description="Disordered" evidence="4">
    <location>
        <begin position="244"/>
        <end position="270"/>
    </location>
</feature>
<dbReference type="CDD" id="cd04035">
    <property type="entry name" value="C2A_Rabphilin_Doc2"/>
    <property type="match status" value="1"/>
</dbReference>
<name>A0A8E0VI43_9TREM</name>
<dbReference type="GO" id="GO:0017158">
    <property type="term" value="P:regulation of calcium ion-dependent exocytosis"/>
    <property type="evidence" value="ECO:0007669"/>
    <property type="project" value="TreeGrafter"/>
</dbReference>
<feature type="domain" description="RabBD" evidence="6">
    <location>
        <begin position="28"/>
        <end position="237"/>
    </location>
</feature>
<dbReference type="InterPro" id="IPR047022">
    <property type="entry name" value="Rabphilin_Doc2_C2A"/>
</dbReference>
<feature type="compositionally biased region" description="Polar residues" evidence="4">
    <location>
        <begin position="259"/>
        <end position="270"/>
    </location>
</feature>
<evidence type="ECO:0000256" key="1">
    <source>
        <dbReference type="ARBA" id="ARBA00022723"/>
    </source>
</evidence>
<dbReference type="InterPro" id="IPR010911">
    <property type="entry name" value="Rab_BD"/>
</dbReference>
<dbReference type="GO" id="GO:0031267">
    <property type="term" value="F:small GTPase binding"/>
    <property type="evidence" value="ECO:0007669"/>
    <property type="project" value="InterPro"/>
</dbReference>
<dbReference type="GO" id="GO:0006886">
    <property type="term" value="P:intracellular protein transport"/>
    <property type="evidence" value="ECO:0007669"/>
    <property type="project" value="InterPro"/>
</dbReference>
<dbReference type="PRINTS" id="PR00360">
    <property type="entry name" value="C2DOMAIN"/>
</dbReference>
<dbReference type="SMART" id="SM00239">
    <property type="entry name" value="C2"/>
    <property type="match status" value="2"/>
</dbReference>
<evidence type="ECO:0000259" key="5">
    <source>
        <dbReference type="PROSITE" id="PS50004"/>
    </source>
</evidence>
<accession>A0A8E0VI43</accession>
<evidence type="ECO:0000256" key="3">
    <source>
        <dbReference type="ARBA" id="ARBA00034103"/>
    </source>
</evidence>
<keyword evidence="2" id="KW-0770">Synapse</keyword>
<dbReference type="EMBL" id="LUCM01006846">
    <property type="protein sequence ID" value="KAA0190689.1"/>
    <property type="molecule type" value="Genomic_DNA"/>
</dbReference>
<dbReference type="GO" id="GO:0098793">
    <property type="term" value="C:presynapse"/>
    <property type="evidence" value="ECO:0007669"/>
    <property type="project" value="GOC"/>
</dbReference>
<dbReference type="GO" id="GO:0046872">
    <property type="term" value="F:metal ion binding"/>
    <property type="evidence" value="ECO:0007669"/>
    <property type="project" value="UniProtKB-KW"/>
</dbReference>
<dbReference type="GO" id="GO:0061669">
    <property type="term" value="P:spontaneous neurotransmitter secretion"/>
    <property type="evidence" value="ECO:0007669"/>
    <property type="project" value="TreeGrafter"/>
</dbReference>
<protein>
    <submittedName>
        <fullName evidence="7">Double C2 domain-containing protein beta</fullName>
    </submittedName>
</protein>
<dbReference type="Proteomes" id="UP000728185">
    <property type="component" value="Unassembled WGS sequence"/>
</dbReference>
<proteinExistence type="predicted"/>
<dbReference type="AlphaFoldDB" id="A0A8E0VI43"/>
<evidence type="ECO:0000256" key="4">
    <source>
        <dbReference type="SAM" id="MobiDB-lite"/>
    </source>
</evidence>
<dbReference type="OrthoDB" id="270970at2759"/>